<dbReference type="PANTHER" id="PTHR46211">
    <property type="entry name" value="GLYCEROPHOSPHORYL DIESTER PHOSPHODIESTERASE"/>
    <property type="match status" value="1"/>
</dbReference>
<dbReference type="Proteomes" id="UP001170717">
    <property type="component" value="Unassembled WGS sequence"/>
</dbReference>
<evidence type="ECO:0000313" key="5">
    <source>
        <dbReference type="Proteomes" id="UP001170717"/>
    </source>
</evidence>
<dbReference type="GeneID" id="83256711"/>
<sequence length="229" mass="24974">MLIIAHRGASTLAPENTLKAFTLAFEQQSDGIEFDTYQHDDAIVVFHDKTLGRTTNGSGLLLQTPLAMLKQLDAGEGEVIPTLEEVLTTLPNGALCNIEVKHLRNAETWVKDVKQAVEDAQVNSNTLLISSFNHHWLAAISALWPQVAIGALTATYALDATHCARQLKAKSINIALDVVNADFVNTAKQAGLDVYVYTVDEPEDMLQLKLWGVTGIFTNVPNIAKQVLN</sequence>
<dbReference type="GO" id="GO:0006629">
    <property type="term" value="P:lipid metabolic process"/>
    <property type="evidence" value="ECO:0007669"/>
    <property type="project" value="InterPro"/>
</dbReference>
<dbReference type="Gene3D" id="3.20.20.190">
    <property type="entry name" value="Phosphatidylinositol (PI) phosphodiesterase"/>
    <property type="match status" value="1"/>
</dbReference>
<gene>
    <name evidence="2" type="ORF">AVL57_03475</name>
    <name evidence="3" type="ORF">Q4527_11630</name>
</gene>
<dbReference type="RefSeq" id="WP_057794301.1">
    <property type="nucleotide sequence ID" value="NZ_CANLMS010000004.1"/>
</dbReference>
<evidence type="ECO:0000259" key="1">
    <source>
        <dbReference type="PROSITE" id="PS51704"/>
    </source>
</evidence>
<dbReference type="Proteomes" id="UP000056750">
    <property type="component" value="Chromosome"/>
</dbReference>
<dbReference type="SUPFAM" id="SSF51695">
    <property type="entry name" value="PLC-like phosphodiesterases"/>
    <property type="match status" value="1"/>
</dbReference>
<dbReference type="PROSITE" id="PS51704">
    <property type="entry name" value="GP_PDE"/>
    <property type="match status" value="1"/>
</dbReference>
<feature type="domain" description="GP-PDE" evidence="1">
    <location>
        <begin position="1"/>
        <end position="228"/>
    </location>
</feature>
<evidence type="ECO:0000313" key="3">
    <source>
        <dbReference type="EMBL" id="MDO6578047.1"/>
    </source>
</evidence>
<organism evidence="3 5">
    <name type="scientific">Alteromonas stellipolaris</name>
    <dbReference type="NCBI Taxonomy" id="233316"/>
    <lineage>
        <taxon>Bacteria</taxon>
        <taxon>Pseudomonadati</taxon>
        <taxon>Pseudomonadota</taxon>
        <taxon>Gammaproteobacteria</taxon>
        <taxon>Alteromonadales</taxon>
        <taxon>Alteromonadaceae</taxon>
        <taxon>Alteromonas/Salinimonas group</taxon>
        <taxon>Alteromonas</taxon>
    </lineage>
</organism>
<dbReference type="Pfam" id="PF03009">
    <property type="entry name" value="GDPD"/>
    <property type="match status" value="1"/>
</dbReference>
<name>A0AAW7Z229_9ALTE</name>
<evidence type="ECO:0000313" key="4">
    <source>
        <dbReference type="Proteomes" id="UP000056750"/>
    </source>
</evidence>
<proteinExistence type="predicted"/>
<dbReference type="EMBL" id="CP013926">
    <property type="protein sequence ID" value="AMJ73120.1"/>
    <property type="molecule type" value="Genomic_DNA"/>
</dbReference>
<dbReference type="AlphaFoldDB" id="A0AAW7Z229"/>
<evidence type="ECO:0000313" key="2">
    <source>
        <dbReference type="EMBL" id="AMJ73120.1"/>
    </source>
</evidence>
<protein>
    <submittedName>
        <fullName evidence="2 3">Glycerophosphodiester phosphodiesterase</fullName>
    </submittedName>
</protein>
<dbReference type="KEGG" id="asq:AVL57_03475"/>
<accession>A0AAW7Z229</accession>
<dbReference type="InterPro" id="IPR030395">
    <property type="entry name" value="GP_PDE_dom"/>
</dbReference>
<keyword evidence="4" id="KW-1185">Reference proteome</keyword>
<reference evidence="3" key="2">
    <citation type="submission" date="2023-07" db="EMBL/GenBank/DDBJ databases">
        <title>Genome content predicts the carbon catabolic preferences of heterotrophic bacteria.</title>
        <authorList>
            <person name="Gralka M."/>
        </authorList>
    </citation>
    <scope>NUCLEOTIDE SEQUENCE</scope>
    <source>
        <strain evidence="3">F2M12</strain>
    </source>
</reference>
<dbReference type="GO" id="GO:0008081">
    <property type="term" value="F:phosphoric diester hydrolase activity"/>
    <property type="evidence" value="ECO:0007669"/>
    <property type="project" value="InterPro"/>
</dbReference>
<dbReference type="PANTHER" id="PTHR46211:SF1">
    <property type="entry name" value="GLYCEROPHOSPHODIESTER PHOSPHODIESTERASE, CYTOPLASMIC"/>
    <property type="match status" value="1"/>
</dbReference>
<dbReference type="EMBL" id="JAUOQI010000007">
    <property type="protein sequence ID" value="MDO6578047.1"/>
    <property type="molecule type" value="Genomic_DNA"/>
</dbReference>
<dbReference type="InterPro" id="IPR017946">
    <property type="entry name" value="PLC-like_Pdiesterase_TIM-brl"/>
</dbReference>
<reference evidence="2 4" key="1">
    <citation type="submission" date="2015-12" db="EMBL/GenBank/DDBJ databases">
        <title>Intraspecies pangenome expansion in the marine bacterium Alteromonas.</title>
        <authorList>
            <person name="Lopez-Perez M."/>
            <person name="Rodriguez-Valera F."/>
        </authorList>
    </citation>
    <scope>NUCLEOTIDE SEQUENCE [LARGE SCALE GENOMIC DNA]</scope>
    <source>
        <strain evidence="2 4">LMG 21861</strain>
    </source>
</reference>